<dbReference type="AlphaFoldDB" id="A0A432MII6"/>
<feature type="chain" id="PRO_5019189893" evidence="1">
    <location>
        <begin position="34"/>
        <end position="153"/>
    </location>
</feature>
<feature type="signal peptide" evidence="1">
    <location>
        <begin position="1"/>
        <end position="33"/>
    </location>
</feature>
<keyword evidence="1" id="KW-0732">Signal</keyword>
<proteinExistence type="predicted"/>
<dbReference type="Proteomes" id="UP000280296">
    <property type="component" value="Unassembled WGS sequence"/>
</dbReference>
<keyword evidence="3" id="KW-1185">Reference proteome</keyword>
<name>A0A432MII6_9BACT</name>
<gene>
    <name evidence="2" type="ORF">TsocGM_14705</name>
</gene>
<dbReference type="EMBL" id="RYZH01000027">
    <property type="protein sequence ID" value="RUL87040.1"/>
    <property type="molecule type" value="Genomic_DNA"/>
</dbReference>
<accession>A0A432MII6</accession>
<evidence type="ECO:0000313" key="2">
    <source>
        <dbReference type="EMBL" id="RUL87040.1"/>
    </source>
</evidence>
<reference evidence="2 3" key="1">
    <citation type="submission" date="2018-12" db="EMBL/GenBank/DDBJ databases">
        <authorList>
            <person name="Toschakov S.V."/>
        </authorList>
    </citation>
    <scope>NUCLEOTIDE SEQUENCE [LARGE SCALE GENOMIC DNA]</scope>
    <source>
        <strain evidence="2 3">GM2012</strain>
    </source>
</reference>
<evidence type="ECO:0000256" key="1">
    <source>
        <dbReference type="SAM" id="SignalP"/>
    </source>
</evidence>
<organism evidence="2 3">
    <name type="scientific">Tautonia sociabilis</name>
    <dbReference type="NCBI Taxonomy" id="2080755"/>
    <lineage>
        <taxon>Bacteria</taxon>
        <taxon>Pseudomonadati</taxon>
        <taxon>Planctomycetota</taxon>
        <taxon>Planctomycetia</taxon>
        <taxon>Isosphaerales</taxon>
        <taxon>Isosphaeraceae</taxon>
        <taxon>Tautonia</taxon>
    </lineage>
</organism>
<reference evidence="2 3" key="2">
    <citation type="submission" date="2019-01" db="EMBL/GenBank/DDBJ databases">
        <title>Tautonia sociabilis, a novel thermotolerant planctomycete of Isosphaeraceae family, isolated from a 4000 m deep subterranean habitat.</title>
        <authorList>
            <person name="Kovaleva O.L."/>
            <person name="Elcheninov A.G."/>
            <person name="Van Heerden E."/>
            <person name="Toshchakov S.V."/>
            <person name="Novikov A."/>
            <person name="Bonch-Osmolovskaya E.A."/>
            <person name="Kublanov I.V."/>
        </authorList>
    </citation>
    <scope>NUCLEOTIDE SEQUENCE [LARGE SCALE GENOMIC DNA]</scope>
    <source>
        <strain evidence="2 3">GM2012</strain>
    </source>
</reference>
<comment type="caution">
    <text evidence="2">The sequence shown here is derived from an EMBL/GenBank/DDBJ whole genome shotgun (WGS) entry which is preliminary data.</text>
</comment>
<dbReference type="OrthoDB" id="289323at2"/>
<sequence>MTTRTSLFSKIGLTSGLALAVALAVWSSVAAQAADDEQDAHQGHPVAHLNHITTQAEAEALKPGDAIAMACSKCRHVMVQHVTEDNSHVKLMTIGQKHTCVCGGTVTVVGTGKGEGKNEEVNHVCSNCGDDAMFVCATKPGSGAVKDTEHQEE</sequence>
<protein>
    <submittedName>
        <fullName evidence="2">Uncharacterized protein</fullName>
    </submittedName>
</protein>
<evidence type="ECO:0000313" key="3">
    <source>
        <dbReference type="Proteomes" id="UP000280296"/>
    </source>
</evidence>
<dbReference type="RefSeq" id="WP_126726226.1">
    <property type="nucleotide sequence ID" value="NZ_RYZH01000027.1"/>
</dbReference>